<comment type="cofactor">
    <cofactor evidence="7">
        <name>Zn(2+)</name>
        <dbReference type="ChEBI" id="CHEBI:29105"/>
    </cofactor>
    <cofactor evidence="7">
        <name>Fe(3+)</name>
        <dbReference type="ChEBI" id="CHEBI:29034"/>
    </cofactor>
    <text evidence="7">Binds 1 zinc or iron ion per subunit.</text>
</comment>
<dbReference type="NCBIfam" id="TIGR01224">
    <property type="entry name" value="hutI"/>
    <property type="match status" value="1"/>
</dbReference>
<feature type="binding site" evidence="7">
    <location>
        <position position="336"/>
    </location>
    <ligand>
        <name>4-imidazolone-5-propanoate</name>
        <dbReference type="ChEBI" id="CHEBI:77893"/>
    </ligand>
</feature>
<comment type="function">
    <text evidence="7">Catalyzes the hydrolytic cleavage of the carbon-nitrogen bond in imidazolone-5-propanoate to yield N-formimidoyl-L-glutamate. It is the third step in the universal histidine degradation pathway.</text>
</comment>
<dbReference type="SUPFAM" id="SSF51556">
    <property type="entry name" value="Metallo-dependent hydrolases"/>
    <property type="match status" value="1"/>
</dbReference>
<comment type="similarity">
    <text evidence="7">Belongs to the metallo-dependent hydrolases superfamily. HutI family.</text>
</comment>
<evidence type="ECO:0000256" key="2">
    <source>
        <dbReference type="ARBA" id="ARBA00022723"/>
    </source>
</evidence>
<keyword evidence="5 7" id="KW-0862">Zinc</keyword>
<feature type="binding site" evidence="7">
    <location>
        <position position="95"/>
    </location>
    <ligand>
        <name>4-imidazolone-5-propanoate</name>
        <dbReference type="ChEBI" id="CHEBI:77893"/>
    </ligand>
</feature>
<comment type="pathway">
    <text evidence="7">Amino-acid degradation; L-histidine degradation into L-glutamate; N-formimidoyl-L-glutamate from L-histidine: step 3/3.</text>
</comment>
<evidence type="ECO:0000313" key="9">
    <source>
        <dbReference type="EMBL" id="MDQ0533081.1"/>
    </source>
</evidence>
<dbReference type="InterPro" id="IPR011059">
    <property type="entry name" value="Metal-dep_hydrolase_composite"/>
</dbReference>
<keyword evidence="3 7" id="KW-0378">Hydrolase</keyword>
<dbReference type="Gene3D" id="2.30.40.10">
    <property type="entry name" value="Urease, subunit C, domain 1"/>
    <property type="match status" value="1"/>
</dbReference>
<comment type="caution">
    <text evidence="9">The sequence shown here is derived from an EMBL/GenBank/DDBJ whole genome shotgun (WGS) entry which is preliminary data.</text>
</comment>
<proteinExistence type="inferred from homology"/>
<evidence type="ECO:0000256" key="5">
    <source>
        <dbReference type="ARBA" id="ARBA00022833"/>
    </source>
</evidence>
<feature type="binding site" evidence="7">
    <location>
        <position position="86"/>
    </location>
    <ligand>
        <name>Fe(3+)</name>
        <dbReference type="ChEBI" id="CHEBI:29034"/>
    </ligand>
</feature>
<feature type="binding site" evidence="7">
    <location>
        <position position="259"/>
    </location>
    <ligand>
        <name>4-imidazolone-5-propanoate</name>
        <dbReference type="ChEBI" id="CHEBI:77893"/>
    </ligand>
</feature>
<dbReference type="CDD" id="cd01296">
    <property type="entry name" value="Imidazolone-5PH"/>
    <property type="match status" value="1"/>
</dbReference>
<feature type="binding site" evidence="7">
    <location>
        <position position="191"/>
    </location>
    <ligand>
        <name>4-imidazolone-5-propanoate</name>
        <dbReference type="ChEBI" id="CHEBI:77893"/>
    </ligand>
</feature>
<feature type="binding site" evidence="7">
    <location>
        <position position="335"/>
    </location>
    <ligand>
        <name>N-formimidoyl-L-glutamate</name>
        <dbReference type="ChEBI" id="CHEBI:58928"/>
    </ligand>
</feature>
<feature type="domain" description="Amidohydrolase-related" evidence="8">
    <location>
        <begin position="78"/>
        <end position="393"/>
    </location>
</feature>
<gene>
    <name evidence="7" type="primary">hutI</name>
    <name evidence="9" type="ORF">QO018_001930</name>
</gene>
<protein>
    <recommendedName>
        <fullName evidence="1 7">Imidazolonepropionase</fullName>
        <ecNumber evidence="1 7">3.5.2.7</ecNumber>
    </recommendedName>
    <alternativeName>
        <fullName evidence="7">Imidazolone-5-propionate hydrolase</fullName>
    </alternativeName>
</protein>
<organism evidence="9 10">
    <name type="scientific">Azospirillum picis</name>
    <dbReference type="NCBI Taxonomy" id="488438"/>
    <lineage>
        <taxon>Bacteria</taxon>
        <taxon>Pseudomonadati</taxon>
        <taxon>Pseudomonadota</taxon>
        <taxon>Alphaproteobacteria</taxon>
        <taxon>Rhodospirillales</taxon>
        <taxon>Azospirillaceae</taxon>
        <taxon>Azospirillum</taxon>
    </lineage>
</organism>
<dbReference type="Gene3D" id="3.20.20.140">
    <property type="entry name" value="Metal-dependent hydrolases"/>
    <property type="match status" value="1"/>
</dbReference>
<evidence type="ECO:0000256" key="3">
    <source>
        <dbReference type="ARBA" id="ARBA00022801"/>
    </source>
</evidence>
<evidence type="ECO:0000256" key="7">
    <source>
        <dbReference type="HAMAP-Rule" id="MF_00372"/>
    </source>
</evidence>
<dbReference type="InterPro" id="IPR032466">
    <property type="entry name" value="Metal_Hydrolase"/>
</dbReference>
<sequence>MPTSAPWDSLWIDLSVATMDGATMDGMATGGADAYGAVADAAVGIKDGRIAFVGRRADLPDLPEALATEVHSGQGGWMTPGLIDCHTHLVYGGNRAREFEMRLNGATYEEIARAGGGILSTVTATRAAGEEALLAATLPRLDSLLAEGVTTVEVKSGYGLDTETETRMLCVARRLAQVRPVEVRTSFLGAHALPPEFKGDPDGYIDRLCAETLPAIAEAGLADAVDAFCEGIGFSVAQTRRVFETARRLGLPVKLHAEQLSNLGGAKLVAEFGGLSADHIEHLDEDGVAAMAAAGTVAVLLPGAFYALRETRMPPVDLLRRHGVPMALSTDNNPGTSPVCSLLLMLSMGCTFFRLTPAEALAGVTRHAARALGLSDRGVVAPGKRADLAVWRIEHPAELAYAIGLNPCMAVVNGGVARRPQGPAGVL</sequence>
<dbReference type="PANTHER" id="PTHR42752:SF1">
    <property type="entry name" value="IMIDAZOLONEPROPIONASE-RELATED"/>
    <property type="match status" value="1"/>
</dbReference>
<comment type="subcellular location">
    <subcellularLocation>
        <location evidence="7">Cytoplasm</location>
    </subcellularLocation>
</comment>
<dbReference type="EMBL" id="JAUSVU010000005">
    <property type="protein sequence ID" value="MDQ0533081.1"/>
    <property type="molecule type" value="Genomic_DNA"/>
</dbReference>
<dbReference type="HAMAP" id="MF_00372">
    <property type="entry name" value="HutI"/>
    <property type="match status" value="1"/>
</dbReference>
<dbReference type="PANTHER" id="PTHR42752">
    <property type="entry name" value="IMIDAZOLONEPROPIONASE"/>
    <property type="match status" value="1"/>
</dbReference>
<feature type="binding site" evidence="7">
    <location>
        <position position="333"/>
    </location>
    <ligand>
        <name>N-formimidoyl-L-glutamate</name>
        <dbReference type="ChEBI" id="CHEBI:58928"/>
    </ligand>
</feature>
<evidence type="ECO:0000256" key="1">
    <source>
        <dbReference type="ARBA" id="ARBA00012864"/>
    </source>
</evidence>
<keyword evidence="7" id="KW-0963">Cytoplasm</keyword>
<dbReference type="InterPro" id="IPR006680">
    <property type="entry name" value="Amidohydro-rel"/>
</dbReference>
<dbReference type="EC" id="3.5.2.7" evidence="1 7"/>
<feature type="binding site" evidence="7">
    <location>
        <position position="158"/>
    </location>
    <ligand>
        <name>4-imidazolone-5-propanoate</name>
        <dbReference type="ChEBI" id="CHEBI:77893"/>
    </ligand>
</feature>
<feature type="binding site" evidence="7">
    <location>
        <position position="256"/>
    </location>
    <ligand>
        <name>Zn(2+)</name>
        <dbReference type="ChEBI" id="CHEBI:29105"/>
    </ligand>
</feature>
<feature type="binding site" evidence="7">
    <location>
        <position position="88"/>
    </location>
    <ligand>
        <name>Fe(3+)</name>
        <dbReference type="ChEBI" id="CHEBI:29034"/>
    </ligand>
</feature>
<dbReference type="SUPFAM" id="SSF51338">
    <property type="entry name" value="Composite domain of metallo-dependent hydrolases"/>
    <property type="match status" value="1"/>
</dbReference>
<feature type="binding site" evidence="7">
    <location>
        <position position="331"/>
    </location>
    <ligand>
        <name>Zn(2+)</name>
        <dbReference type="ChEBI" id="CHEBI:29105"/>
    </ligand>
</feature>
<feature type="binding site" evidence="7">
    <location>
        <position position="158"/>
    </location>
    <ligand>
        <name>N-formimidoyl-L-glutamate</name>
        <dbReference type="ChEBI" id="CHEBI:58928"/>
    </ligand>
</feature>
<dbReference type="Proteomes" id="UP001244552">
    <property type="component" value="Unassembled WGS sequence"/>
</dbReference>
<keyword evidence="10" id="KW-1185">Reference proteome</keyword>
<accession>A0ABU0MI03</accession>
<dbReference type="GO" id="GO:0050480">
    <property type="term" value="F:imidazolonepropionase activity"/>
    <property type="evidence" value="ECO:0007669"/>
    <property type="project" value="UniProtKB-EC"/>
</dbReference>
<evidence type="ECO:0000256" key="6">
    <source>
        <dbReference type="ARBA" id="ARBA00023004"/>
    </source>
</evidence>
<feature type="binding site" evidence="7">
    <location>
        <position position="331"/>
    </location>
    <ligand>
        <name>Fe(3+)</name>
        <dbReference type="ChEBI" id="CHEBI:29034"/>
    </ligand>
</feature>
<evidence type="ECO:0000259" key="8">
    <source>
        <dbReference type="Pfam" id="PF01979"/>
    </source>
</evidence>
<feature type="binding site" evidence="7">
    <location>
        <position position="256"/>
    </location>
    <ligand>
        <name>Fe(3+)</name>
        <dbReference type="ChEBI" id="CHEBI:29034"/>
    </ligand>
</feature>
<evidence type="ECO:0000313" key="10">
    <source>
        <dbReference type="Proteomes" id="UP001244552"/>
    </source>
</evidence>
<feature type="binding site" evidence="7">
    <location>
        <position position="88"/>
    </location>
    <ligand>
        <name>Zn(2+)</name>
        <dbReference type="ChEBI" id="CHEBI:29105"/>
    </ligand>
</feature>
<comment type="catalytic activity">
    <reaction evidence="7">
        <text>4-imidazolone-5-propanoate + H2O = N-formimidoyl-L-glutamate</text>
        <dbReference type="Rhea" id="RHEA:23660"/>
        <dbReference type="ChEBI" id="CHEBI:15377"/>
        <dbReference type="ChEBI" id="CHEBI:58928"/>
        <dbReference type="ChEBI" id="CHEBI:77893"/>
        <dbReference type="EC" id="3.5.2.7"/>
    </reaction>
</comment>
<keyword evidence="2 7" id="KW-0479">Metal-binding</keyword>
<evidence type="ECO:0000256" key="4">
    <source>
        <dbReference type="ARBA" id="ARBA00022808"/>
    </source>
</evidence>
<reference evidence="9 10" key="1">
    <citation type="submission" date="2023-07" db="EMBL/GenBank/DDBJ databases">
        <title>Genomic Encyclopedia of Type Strains, Phase IV (KMG-IV): sequencing the most valuable type-strain genomes for metagenomic binning, comparative biology and taxonomic classification.</title>
        <authorList>
            <person name="Goeker M."/>
        </authorList>
    </citation>
    <scope>NUCLEOTIDE SEQUENCE [LARGE SCALE GENOMIC DNA]</scope>
    <source>
        <strain evidence="9 10">DSM 19922</strain>
    </source>
</reference>
<dbReference type="RefSeq" id="WP_209981059.1">
    <property type="nucleotide sequence ID" value="NZ_JAGINO010000005.1"/>
</dbReference>
<feature type="binding site" evidence="7">
    <location>
        <position position="86"/>
    </location>
    <ligand>
        <name>Zn(2+)</name>
        <dbReference type="ChEBI" id="CHEBI:29105"/>
    </ligand>
</feature>
<dbReference type="Pfam" id="PF01979">
    <property type="entry name" value="Amidohydro_1"/>
    <property type="match status" value="1"/>
</dbReference>
<name>A0ABU0MI03_9PROT</name>
<keyword evidence="4 7" id="KW-0369">Histidine metabolism</keyword>
<dbReference type="InterPro" id="IPR005920">
    <property type="entry name" value="HutI"/>
</dbReference>
<keyword evidence="6 7" id="KW-0408">Iron</keyword>